<sequence>MKFFYSSLAIVTAAFNVVSAENVTFSLQYVTGFFKQGEPSVEIPKPYPARMGLLENKTWANVDEYIQKKKQAGGKAKVVVYLRHGEGTHNVAIDQLTFPTYLKVAAGWANLTDAELTEKGRAQAKNASIMLDDQIFSGGLDIQEVFVSVLDRTLDTFSIAFGDVKNIPHLASEFAREVITNETCNHRVTKHEKQAKYPDVNFDEIVEDEDPWWSPTHSETLVEMDNRARNFLNHLFYEHDSDRIGVVAHSQFALAIERVIGHRVYNVANAEWVPFLLEDTVPATKPTTDKPSTDKPSTGKPSTDKPSTGKPATGKPAHC</sequence>
<keyword evidence="4" id="KW-1185">Reference proteome</keyword>
<protein>
    <recommendedName>
        <fullName evidence="5">Phosphoglycerate mutase</fullName>
    </recommendedName>
</protein>
<dbReference type="PANTHER" id="PTHR48100">
    <property type="entry name" value="BROAD-SPECIFICITY PHOSPHATASE YOR283W-RELATED"/>
    <property type="match status" value="1"/>
</dbReference>
<gene>
    <name evidence="3" type="ORF">N0F65_010307</name>
</gene>
<dbReference type="CDD" id="cd07067">
    <property type="entry name" value="HP_PGM_like"/>
    <property type="match status" value="1"/>
</dbReference>
<dbReference type="GO" id="GO:0005737">
    <property type="term" value="C:cytoplasm"/>
    <property type="evidence" value="ECO:0007669"/>
    <property type="project" value="TreeGrafter"/>
</dbReference>
<dbReference type="Proteomes" id="UP001146120">
    <property type="component" value="Unassembled WGS sequence"/>
</dbReference>
<dbReference type="AlphaFoldDB" id="A0AAV2Z5K8"/>
<feature type="signal peptide" evidence="2">
    <location>
        <begin position="1"/>
        <end position="20"/>
    </location>
</feature>
<dbReference type="SUPFAM" id="SSF53254">
    <property type="entry name" value="Phosphoglycerate mutase-like"/>
    <property type="match status" value="1"/>
</dbReference>
<feature type="chain" id="PRO_5043595658" description="Phosphoglycerate mutase" evidence="2">
    <location>
        <begin position="21"/>
        <end position="319"/>
    </location>
</feature>
<reference evidence="3" key="1">
    <citation type="submission" date="2022-11" db="EMBL/GenBank/DDBJ databases">
        <authorList>
            <person name="Morgan W.R."/>
            <person name="Tartar A."/>
        </authorList>
    </citation>
    <scope>NUCLEOTIDE SEQUENCE</scope>
    <source>
        <strain evidence="3">ARSEF 373</strain>
    </source>
</reference>
<dbReference type="Gene3D" id="3.40.50.1240">
    <property type="entry name" value="Phosphoglycerate mutase-like"/>
    <property type="match status" value="1"/>
</dbReference>
<organism evidence="3 4">
    <name type="scientific">Lagenidium giganteum</name>
    <dbReference type="NCBI Taxonomy" id="4803"/>
    <lineage>
        <taxon>Eukaryota</taxon>
        <taxon>Sar</taxon>
        <taxon>Stramenopiles</taxon>
        <taxon>Oomycota</taxon>
        <taxon>Peronosporomycetes</taxon>
        <taxon>Pythiales</taxon>
        <taxon>Pythiaceae</taxon>
    </lineage>
</organism>
<evidence type="ECO:0000256" key="1">
    <source>
        <dbReference type="SAM" id="MobiDB-lite"/>
    </source>
</evidence>
<dbReference type="PANTHER" id="PTHR48100:SF1">
    <property type="entry name" value="HISTIDINE PHOSPHATASE FAMILY PROTEIN-RELATED"/>
    <property type="match status" value="1"/>
</dbReference>
<keyword evidence="2" id="KW-0732">Signal</keyword>
<dbReference type="SMART" id="SM00855">
    <property type="entry name" value="PGAM"/>
    <property type="match status" value="1"/>
</dbReference>
<dbReference type="Pfam" id="PF00300">
    <property type="entry name" value="His_Phos_1"/>
    <property type="match status" value="1"/>
</dbReference>
<name>A0AAV2Z5K8_9STRA</name>
<accession>A0AAV2Z5K8</accession>
<evidence type="ECO:0000313" key="4">
    <source>
        <dbReference type="Proteomes" id="UP001146120"/>
    </source>
</evidence>
<dbReference type="EMBL" id="DAKRPA010000043">
    <property type="protein sequence ID" value="DBA01656.1"/>
    <property type="molecule type" value="Genomic_DNA"/>
</dbReference>
<dbReference type="InterPro" id="IPR029033">
    <property type="entry name" value="His_PPase_superfam"/>
</dbReference>
<evidence type="ECO:0000313" key="3">
    <source>
        <dbReference type="EMBL" id="DBA01656.1"/>
    </source>
</evidence>
<dbReference type="InterPro" id="IPR013078">
    <property type="entry name" value="His_Pase_superF_clade-1"/>
</dbReference>
<evidence type="ECO:0000256" key="2">
    <source>
        <dbReference type="SAM" id="SignalP"/>
    </source>
</evidence>
<proteinExistence type="predicted"/>
<dbReference type="InterPro" id="IPR050275">
    <property type="entry name" value="PGM_Phosphatase"/>
</dbReference>
<comment type="caution">
    <text evidence="3">The sequence shown here is derived from an EMBL/GenBank/DDBJ whole genome shotgun (WGS) entry which is preliminary data.</text>
</comment>
<evidence type="ECO:0008006" key="5">
    <source>
        <dbReference type="Google" id="ProtNLM"/>
    </source>
</evidence>
<feature type="region of interest" description="Disordered" evidence="1">
    <location>
        <begin position="281"/>
        <end position="319"/>
    </location>
</feature>
<dbReference type="GO" id="GO:0016791">
    <property type="term" value="F:phosphatase activity"/>
    <property type="evidence" value="ECO:0007669"/>
    <property type="project" value="TreeGrafter"/>
</dbReference>
<reference evidence="3" key="2">
    <citation type="journal article" date="2023" name="Microbiol Resour">
        <title>Decontamination and Annotation of the Draft Genome Sequence of the Oomycete Lagenidium giganteum ARSEF 373.</title>
        <authorList>
            <person name="Morgan W.R."/>
            <person name="Tartar A."/>
        </authorList>
    </citation>
    <scope>NUCLEOTIDE SEQUENCE</scope>
    <source>
        <strain evidence="3">ARSEF 373</strain>
    </source>
</reference>